<keyword evidence="2" id="KW-1185">Reference proteome</keyword>
<sequence>MDPINYLIEGLLADCKALLMSEDLRDGAFVSAECLPRIEAASCFELPINLLSCTNAITSDQLISEYNMNRNQCEPIENPLWIVYSEQINSCLMPTGSSTLNHHRPSGNRIRSEDKQAHKHMWYTHMKPTATGAVSDQDVMTNTPTCHYTLSVYRPNQASIFLIGSASVTDSQTMFEVKLTALTLADGFTVSCDTLVWIDEEKVMFLTLDSVSGRFWFSQFRTGIQLPYDLKGEEAQVVRTS</sequence>
<reference key="2">
    <citation type="submission" date="2011-10" db="EMBL/GenBank/DDBJ databases">
        <title>The genome and transcriptome sequence of Clonorchis sinensis provide insights into the carcinogenic liver fluke.</title>
        <authorList>
            <person name="Wang X."/>
            <person name="Huang Y."/>
            <person name="Chen W."/>
            <person name="Liu H."/>
            <person name="Guo L."/>
            <person name="Chen Y."/>
            <person name="Luo F."/>
            <person name="Zhou W."/>
            <person name="Sun J."/>
            <person name="Mao Q."/>
            <person name="Liang P."/>
            <person name="Zhou C."/>
            <person name="Tian Y."/>
            <person name="Men J."/>
            <person name="Lv X."/>
            <person name="Huang L."/>
            <person name="Zhou J."/>
            <person name="Hu Y."/>
            <person name="Li R."/>
            <person name="Zhang F."/>
            <person name="Lei H."/>
            <person name="Li X."/>
            <person name="Hu X."/>
            <person name="Liang C."/>
            <person name="Xu J."/>
            <person name="Wu Z."/>
            <person name="Yu X."/>
        </authorList>
    </citation>
    <scope>NUCLEOTIDE SEQUENCE</scope>
    <source>
        <strain>Henan</strain>
    </source>
</reference>
<evidence type="ECO:0000313" key="1">
    <source>
        <dbReference type="EMBL" id="GAA51577.1"/>
    </source>
</evidence>
<protein>
    <submittedName>
        <fullName evidence="1">Uncharacterized protein</fullName>
    </submittedName>
</protein>
<dbReference type="EMBL" id="DF143171">
    <property type="protein sequence ID" value="GAA51577.1"/>
    <property type="molecule type" value="Genomic_DNA"/>
</dbReference>
<proteinExistence type="predicted"/>
<organism evidence="1 2">
    <name type="scientific">Clonorchis sinensis</name>
    <name type="common">Chinese liver fluke</name>
    <dbReference type="NCBI Taxonomy" id="79923"/>
    <lineage>
        <taxon>Eukaryota</taxon>
        <taxon>Metazoa</taxon>
        <taxon>Spiralia</taxon>
        <taxon>Lophotrochozoa</taxon>
        <taxon>Platyhelminthes</taxon>
        <taxon>Trematoda</taxon>
        <taxon>Digenea</taxon>
        <taxon>Opisthorchiida</taxon>
        <taxon>Opisthorchiata</taxon>
        <taxon>Opisthorchiidae</taxon>
        <taxon>Clonorchis</taxon>
    </lineage>
</organism>
<evidence type="ECO:0000313" key="2">
    <source>
        <dbReference type="Proteomes" id="UP000008909"/>
    </source>
</evidence>
<reference evidence="1" key="1">
    <citation type="journal article" date="2011" name="Genome Biol.">
        <title>The draft genome of the carcinogenic human liver fluke Clonorchis sinensis.</title>
        <authorList>
            <person name="Wang X."/>
            <person name="Chen W."/>
            <person name="Huang Y."/>
            <person name="Sun J."/>
            <person name="Men J."/>
            <person name="Liu H."/>
            <person name="Luo F."/>
            <person name="Guo L."/>
            <person name="Lv X."/>
            <person name="Deng C."/>
            <person name="Zhou C."/>
            <person name="Fan Y."/>
            <person name="Li X."/>
            <person name="Huang L."/>
            <person name="Hu Y."/>
            <person name="Liang C."/>
            <person name="Hu X."/>
            <person name="Xu J."/>
            <person name="Yu X."/>
        </authorList>
    </citation>
    <scope>NUCLEOTIDE SEQUENCE [LARGE SCALE GENOMIC DNA]</scope>
    <source>
        <strain evidence="1">Henan</strain>
    </source>
</reference>
<name>G7YF44_CLOSI</name>
<dbReference type="AlphaFoldDB" id="G7YF44"/>
<dbReference type="Proteomes" id="UP000008909">
    <property type="component" value="Unassembled WGS sequence"/>
</dbReference>
<accession>G7YF44</accession>
<gene>
    <name evidence="1" type="ORF">CLF_106400</name>
</gene>